<evidence type="ECO:0008006" key="7">
    <source>
        <dbReference type="Google" id="ProtNLM"/>
    </source>
</evidence>
<sequence>MSIDKSNKEKRKKSFLTKFIKNRICCNSQTSLDNFDESIFRSDKIFKNIYLQTKDSTIIGAWLISPIEINQNTKYAVLLHGNASNRRTFCENFEIENFIEMNYCVIVPDYREFGDSKGVFTVEGVIYDLERCIEYMYKTYNTDSVSIISYSLGTAVTLEFYKYFCTKYLESKENENNFYSIELPKIVLISPFSSTIKILQESRLWNFINKLFPKTEDKIREEFNFNSIDNIKCVDKRNVIIFHGSEDIIVPFSHGLELSLRNGCKIYRCNGDDHISIMLNPNVWNNINLFLREENN</sequence>
<dbReference type="EMBL" id="PITK01000221">
    <property type="protein sequence ID" value="TBU19103.1"/>
    <property type="molecule type" value="Genomic_DNA"/>
</dbReference>
<dbReference type="Proteomes" id="UP000292362">
    <property type="component" value="Unassembled WGS sequence"/>
</dbReference>
<dbReference type="EMBL" id="PITK01001405">
    <property type="protein sequence ID" value="TBU11064.1"/>
    <property type="molecule type" value="Genomic_DNA"/>
</dbReference>
<dbReference type="STRING" id="1176355.A0A4Q9KXT5"/>
<comment type="caution">
    <text evidence="1">The sequence shown here is derived from an EMBL/GenBank/DDBJ whole genome shotgun (WGS) entry which is preliminary data.</text>
</comment>
<dbReference type="Gene3D" id="3.40.50.1820">
    <property type="entry name" value="alpha/beta hydrolase"/>
    <property type="match status" value="1"/>
</dbReference>
<dbReference type="AlphaFoldDB" id="A0A4Q9KXT5"/>
<dbReference type="Proteomes" id="UP000292282">
    <property type="component" value="Unassembled WGS sequence"/>
</dbReference>
<evidence type="ECO:0000313" key="5">
    <source>
        <dbReference type="Proteomes" id="UP000292282"/>
    </source>
</evidence>
<dbReference type="VEuPathDB" id="MicrosporidiaDB:CWI38_1405p0010"/>
<dbReference type="PANTHER" id="PTHR12277">
    <property type="entry name" value="ALPHA/BETA HYDROLASE DOMAIN-CONTAINING PROTEIN"/>
    <property type="match status" value="1"/>
</dbReference>
<protein>
    <recommendedName>
        <fullName evidence="7">Serine aminopeptidase S33 domain-containing protein</fullName>
    </recommendedName>
</protein>
<keyword evidence="5" id="KW-1185">Reference proteome</keyword>
<evidence type="ECO:0000313" key="2">
    <source>
        <dbReference type="EMBL" id="TBU11064.1"/>
    </source>
</evidence>
<dbReference type="VEuPathDB" id="MicrosporidiaDB:CWI38_0221p0010"/>
<evidence type="ECO:0000313" key="6">
    <source>
        <dbReference type="Proteomes" id="UP000292362"/>
    </source>
</evidence>
<gene>
    <name evidence="1" type="ORF">CWI37_1231p0010</name>
    <name evidence="4" type="ORF">CWI38_0221p0010</name>
    <name evidence="3" type="ORF">CWI38_0820p0030</name>
    <name evidence="2" type="ORF">CWI38_1405p0010</name>
</gene>
<dbReference type="EMBL" id="PITK01000820">
    <property type="protein sequence ID" value="TBU12280.1"/>
    <property type="molecule type" value="Genomic_DNA"/>
</dbReference>
<dbReference type="EMBL" id="PITJ01001231">
    <property type="protein sequence ID" value="TBT99743.1"/>
    <property type="molecule type" value="Genomic_DNA"/>
</dbReference>
<dbReference type="VEuPathDB" id="MicrosporidiaDB:CWI37_1231p0010"/>
<accession>A0A4Q9KXT5</accession>
<dbReference type="VEuPathDB" id="MicrosporidiaDB:CWI38_0820p0030"/>
<dbReference type="InterPro" id="IPR029058">
    <property type="entry name" value="AB_hydrolase_fold"/>
</dbReference>
<dbReference type="SUPFAM" id="SSF53474">
    <property type="entry name" value="alpha/beta-Hydrolases"/>
    <property type="match status" value="1"/>
</dbReference>
<dbReference type="PANTHER" id="PTHR12277:SF81">
    <property type="entry name" value="PROTEIN ABHD13"/>
    <property type="match status" value="1"/>
</dbReference>
<reference evidence="5 6" key="1">
    <citation type="submission" date="2017-12" db="EMBL/GenBank/DDBJ databases">
        <authorList>
            <person name="Pombert J.-F."/>
            <person name="Haag K.L."/>
            <person name="Ebert D."/>
        </authorList>
    </citation>
    <scope>NUCLEOTIDE SEQUENCE [LARGE SCALE GENOMIC DNA]</scope>
    <source>
        <strain evidence="1">FI-OER-3-3</strain>
        <strain evidence="2">IL-G-3</strain>
    </source>
</reference>
<dbReference type="OrthoDB" id="2186488at2759"/>
<evidence type="ECO:0000313" key="4">
    <source>
        <dbReference type="EMBL" id="TBU19103.1"/>
    </source>
</evidence>
<organism evidence="1 6">
    <name type="scientific">Hamiltosporidium tvaerminnensis</name>
    <dbReference type="NCBI Taxonomy" id="1176355"/>
    <lineage>
        <taxon>Eukaryota</taxon>
        <taxon>Fungi</taxon>
        <taxon>Fungi incertae sedis</taxon>
        <taxon>Microsporidia</taxon>
        <taxon>Dubosqiidae</taxon>
        <taxon>Hamiltosporidium</taxon>
    </lineage>
</organism>
<evidence type="ECO:0000313" key="1">
    <source>
        <dbReference type="EMBL" id="TBT99743.1"/>
    </source>
</evidence>
<proteinExistence type="predicted"/>
<name>A0A4Q9KXT5_9MICR</name>
<evidence type="ECO:0000313" key="3">
    <source>
        <dbReference type="EMBL" id="TBU12280.1"/>
    </source>
</evidence>